<sequence>MGGKLSCMSKQKNRNEEDIGKPRKPKGKLGKKKVVVTVEEETQPKQAAAPPVAQTVETAVNHVQTEAETAVRKRARLVVLKPAAASAHVPAPSTQNPSKSGSVSPPLNKTTYVPLSEANRSKAADIHTPQPVDQAAREIALADAKPASWKDLYWALIGQRNLKSDEEKVKAIFSWLCSIPLDQDAFLTKEDLERAAKENVQYAKECLAQKSDSVSPDSPEVVINDLSRGKSTYLRAFESLCRYSGIPCCTVKGLAKGVDYTVGMTLTDQSTLGTENSPINKLQHAWSAAYIDGKWALFDSMWAAERLAMSANARLSQIAQVGQMEYETDMFYFNASPAQFIYSHFPFDDEWQLLAPPMSLKQFQDSVLLKPAFFTYGLGLFSHQEGVIPVQDKLILKIAIPKSHVNDLLFTFNLKTEERKFEDINLSRFGMHEISRTDCSVTFSFRFPKPGAYKLTIYARKVGDPLFTDVCEYRVQVKPPADKEKEIEKDPGHILLPPFPPTSQSHYGPTEKAEELKIRTVEPDLTAQQKCVNGVFEIRFMTTEPNMKLPKMTARLKSLLEETSTLVDCLLVRNTEATLPATVTSQRSLTDVMVGSPVQMVVITAFLPAAGEYALEVYAAPAEADENTSYFLVWQFLIDSEVGVKLSTPVRKRLATANFGPQDDSWTKLGLKTITHPDPFIQVPTVGSTSIQKARSKSELIQQFVNQSEKQEKTETLEPSPKPAEDSTKQTGTEETPGPRSCDLKIVIEKPVNHQLCLVGQLVDISEPQEEDRTTYLLQHPDKDENESVATGSRNERVNFLIRIPKGGHFYKFYLYATMVEDNPAVSLPLVYTYLIEAPKRLMAEELPYIGAKYGAFPEKLEQREKQTNK</sequence>
<dbReference type="AlphaFoldDB" id="A0AAV2TK65"/>
<protein>
    <recommendedName>
        <fullName evidence="6">Kyphoscoliosis peptidase</fullName>
    </recommendedName>
</protein>
<evidence type="ECO:0008006" key="6">
    <source>
        <dbReference type="Google" id="ProtNLM"/>
    </source>
</evidence>
<comment type="caution">
    <text evidence="4">The sequence shown here is derived from an EMBL/GenBank/DDBJ whole genome shotgun (WGS) entry which is preliminary data.</text>
</comment>
<dbReference type="SUPFAM" id="SSF54001">
    <property type="entry name" value="Cysteine proteinases"/>
    <property type="match status" value="1"/>
</dbReference>
<evidence type="ECO:0000259" key="3">
    <source>
        <dbReference type="Pfam" id="PF23265"/>
    </source>
</evidence>
<feature type="domain" description="Transglutaminase-like" evidence="2">
    <location>
        <begin position="193"/>
        <end position="299"/>
    </location>
</feature>
<feature type="region of interest" description="Disordered" evidence="1">
    <location>
        <begin position="1"/>
        <end position="32"/>
    </location>
</feature>
<dbReference type="Gene3D" id="3.10.620.30">
    <property type="match status" value="1"/>
</dbReference>
<dbReference type="Pfam" id="PF23265">
    <property type="entry name" value="Ig-like_KY"/>
    <property type="match status" value="1"/>
</dbReference>
<dbReference type="InterPro" id="IPR056564">
    <property type="entry name" value="Ig-like_KY"/>
</dbReference>
<reference evidence="4" key="1">
    <citation type="submission" date="2024-06" db="EMBL/GenBank/DDBJ databases">
        <authorList>
            <person name="Liu X."/>
            <person name="Lenzi L."/>
            <person name="Haldenby T S."/>
            <person name="Uol C."/>
        </authorList>
    </citation>
    <scope>NUCLEOTIDE SEQUENCE</scope>
</reference>
<proteinExistence type="predicted"/>
<feature type="region of interest" description="Disordered" evidence="1">
    <location>
        <begin position="83"/>
        <end position="107"/>
    </location>
</feature>
<dbReference type="PANTHER" id="PTHR47020">
    <property type="entry name" value="HILLARIN"/>
    <property type="match status" value="1"/>
</dbReference>
<dbReference type="InterPro" id="IPR002931">
    <property type="entry name" value="Transglutaminase-like"/>
</dbReference>
<feature type="compositionally biased region" description="Low complexity" evidence="1">
    <location>
        <begin position="83"/>
        <end position="93"/>
    </location>
</feature>
<dbReference type="Proteomes" id="UP001497525">
    <property type="component" value="Unassembled WGS sequence"/>
</dbReference>
<evidence type="ECO:0000313" key="5">
    <source>
        <dbReference type="Proteomes" id="UP001497525"/>
    </source>
</evidence>
<dbReference type="InterPro" id="IPR053041">
    <property type="entry name" value="Transglut-like_Superfamily_Mod"/>
</dbReference>
<evidence type="ECO:0000313" key="4">
    <source>
        <dbReference type="EMBL" id="CAL5135523.1"/>
    </source>
</evidence>
<evidence type="ECO:0000256" key="1">
    <source>
        <dbReference type="SAM" id="MobiDB-lite"/>
    </source>
</evidence>
<feature type="domain" description="KY-like immunoglobulin-like" evidence="3">
    <location>
        <begin position="360"/>
        <end position="483"/>
    </location>
</feature>
<evidence type="ECO:0000259" key="2">
    <source>
        <dbReference type="Pfam" id="PF01841"/>
    </source>
</evidence>
<organism evidence="4 5">
    <name type="scientific">Calicophoron daubneyi</name>
    <name type="common">Rumen fluke</name>
    <name type="synonym">Paramphistomum daubneyi</name>
    <dbReference type="NCBI Taxonomy" id="300641"/>
    <lineage>
        <taxon>Eukaryota</taxon>
        <taxon>Metazoa</taxon>
        <taxon>Spiralia</taxon>
        <taxon>Lophotrochozoa</taxon>
        <taxon>Platyhelminthes</taxon>
        <taxon>Trematoda</taxon>
        <taxon>Digenea</taxon>
        <taxon>Plagiorchiida</taxon>
        <taxon>Pronocephalata</taxon>
        <taxon>Paramphistomoidea</taxon>
        <taxon>Paramphistomidae</taxon>
        <taxon>Calicophoron</taxon>
    </lineage>
</organism>
<feature type="compositionally biased region" description="Polar residues" evidence="1">
    <location>
        <begin position="94"/>
        <end position="107"/>
    </location>
</feature>
<feature type="compositionally biased region" description="Basic residues" evidence="1">
    <location>
        <begin position="22"/>
        <end position="32"/>
    </location>
</feature>
<accession>A0AAV2TK65</accession>
<dbReference type="PANTHER" id="PTHR47020:SF1">
    <property type="entry name" value="HILLARIN"/>
    <property type="match status" value="1"/>
</dbReference>
<dbReference type="InterPro" id="IPR038765">
    <property type="entry name" value="Papain-like_cys_pep_sf"/>
</dbReference>
<dbReference type="Pfam" id="PF01841">
    <property type="entry name" value="Transglut_core"/>
    <property type="match status" value="1"/>
</dbReference>
<gene>
    <name evidence="4" type="ORF">CDAUBV1_LOCUS9660</name>
</gene>
<dbReference type="EMBL" id="CAXLJL010000267">
    <property type="protein sequence ID" value="CAL5135523.1"/>
    <property type="molecule type" value="Genomic_DNA"/>
</dbReference>
<name>A0AAV2TK65_CALDB</name>
<feature type="region of interest" description="Disordered" evidence="1">
    <location>
        <begin position="706"/>
        <end position="741"/>
    </location>
</feature>